<reference evidence="11 14" key="3">
    <citation type="submission" date="2018-06" db="EMBL/GenBank/DDBJ databases">
        <title>Population genomics shows no distinction between pathogenic Candida krusei and environmental Pichia kudriavzevii: One species, four names.</title>
        <authorList>
            <person name="Douglass A.P."/>
            <person name="Offei B."/>
            <person name="Braun-Galleani S."/>
            <person name="Coughlan A.Y."/>
            <person name="Martos A."/>
            <person name="Ortiz-Merino R.A."/>
            <person name="Byrne K.P."/>
            <person name="Wolfe K.H."/>
        </authorList>
    </citation>
    <scope>NUCLEOTIDE SEQUENCE [LARGE SCALE GENOMIC DNA]</scope>
    <source>
        <strain evidence="11 14">CBS573</strain>
    </source>
</reference>
<dbReference type="AlphaFoldDB" id="A0A1V2LQ31"/>
<feature type="chain" id="PRO_5033285440" evidence="9">
    <location>
        <begin position="22"/>
        <end position="728"/>
    </location>
</feature>
<feature type="transmembrane region" description="Helical" evidence="8">
    <location>
        <begin position="533"/>
        <end position="555"/>
    </location>
</feature>
<feature type="domain" description="ML-like" evidence="10">
    <location>
        <begin position="23"/>
        <end position="165"/>
    </location>
</feature>
<dbReference type="PANTHER" id="PTHR31145">
    <property type="entry name" value="INTEGRAL MEMBRANE PROTEIN (AFU_ORTHOLOGUE AFUA_7G01610)"/>
    <property type="match status" value="1"/>
</dbReference>
<evidence type="ECO:0000313" key="13">
    <source>
        <dbReference type="Proteomes" id="UP000189274"/>
    </source>
</evidence>
<reference evidence="12" key="2">
    <citation type="submission" date="2017-01" db="EMBL/GenBank/DDBJ databases">
        <authorList>
            <person name="Mah S.A."/>
            <person name="Swanson W.J."/>
            <person name="Moy G.W."/>
            <person name="Vacquier V.D."/>
        </authorList>
    </citation>
    <scope>NUCLEOTIDE SEQUENCE [LARGE SCALE GENOMIC DNA]</scope>
    <source>
        <strain evidence="12">129</strain>
    </source>
</reference>
<evidence type="ECO:0000256" key="1">
    <source>
        <dbReference type="ARBA" id="ARBA00004141"/>
    </source>
</evidence>
<evidence type="ECO:0000313" key="14">
    <source>
        <dbReference type="Proteomes" id="UP000249293"/>
    </source>
</evidence>
<keyword evidence="6 8" id="KW-0472">Membrane</keyword>
<feature type="transmembrane region" description="Helical" evidence="8">
    <location>
        <begin position="389"/>
        <end position="409"/>
    </location>
</feature>
<comment type="similarity">
    <text evidence="2">Belongs to the transient receptor potential (TRP) ion channel family.</text>
</comment>
<evidence type="ECO:0000256" key="6">
    <source>
        <dbReference type="ARBA" id="ARBA00023136"/>
    </source>
</evidence>
<feature type="transmembrane region" description="Helical" evidence="8">
    <location>
        <begin position="505"/>
        <end position="527"/>
    </location>
</feature>
<name>A0A1V2LQ31_PICKU</name>
<dbReference type="InterPro" id="IPR010308">
    <property type="entry name" value="TRP_C"/>
</dbReference>
<feature type="transmembrane region" description="Helical" evidence="8">
    <location>
        <begin position="416"/>
        <end position="440"/>
    </location>
</feature>
<comment type="subcellular location">
    <subcellularLocation>
        <location evidence="1">Membrane</location>
        <topology evidence="1">Multi-pass membrane protein</topology>
    </subcellularLocation>
</comment>
<protein>
    <submittedName>
        <fullName evidence="12">Flavin carrier protein 2</fullName>
    </submittedName>
</protein>
<evidence type="ECO:0000256" key="8">
    <source>
        <dbReference type="SAM" id="Phobius"/>
    </source>
</evidence>
<keyword evidence="5 8" id="KW-1133">Transmembrane helix</keyword>
<feature type="signal peptide" evidence="9">
    <location>
        <begin position="1"/>
        <end position="21"/>
    </location>
</feature>
<evidence type="ECO:0000256" key="2">
    <source>
        <dbReference type="ARBA" id="ARBA00010642"/>
    </source>
</evidence>
<keyword evidence="14" id="KW-1185">Reference proteome</keyword>
<evidence type="ECO:0000256" key="4">
    <source>
        <dbReference type="ARBA" id="ARBA00022729"/>
    </source>
</evidence>
<dbReference type="Proteomes" id="UP000189274">
    <property type="component" value="Unassembled WGS sequence"/>
</dbReference>
<dbReference type="OrthoDB" id="5212126at2759"/>
<dbReference type="InterPro" id="IPR032800">
    <property type="entry name" value="TRP_N"/>
</dbReference>
<reference evidence="13" key="1">
    <citation type="journal article" date="2017" name="Genome Announc.">
        <title>Genome sequences of Cyberlindnera fabianii 65, Pichia kudriavzevii 129, and Saccharomyces cerevisiae 131 isolated from fermented masau fruits in Zimbabwe.</title>
        <authorList>
            <person name="van Rijswijck I.M.H."/>
            <person name="Derks M.F.L."/>
            <person name="Abee T."/>
            <person name="de Ridder D."/>
            <person name="Smid E.J."/>
        </authorList>
    </citation>
    <scope>NUCLEOTIDE SEQUENCE [LARGE SCALE GENOMIC DNA]</scope>
    <source>
        <strain evidence="13">129</strain>
    </source>
</reference>
<evidence type="ECO:0000313" key="11">
    <source>
        <dbReference type="EMBL" id="AWU76758.1"/>
    </source>
</evidence>
<dbReference type="GO" id="GO:0055085">
    <property type="term" value="P:transmembrane transport"/>
    <property type="evidence" value="ECO:0007669"/>
    <property type="project" value="TreeGrafter"/>
</dbReference>
<evidence type="ECO:0000256" key="9">
    <source>
        <dbReference type="SAM" id="SignalP"/>
    </source>
</evidence>
<dbReference type="Pfam" id="PF06011">
    <property type="entry name" value="TRP"/>
    <property type="match status" value="1"/>
</dbReference>
<dbReference type="Pfam" id="PF14558">
    <property type="entry name" value="TRP_N"/>
    <property type="match status" value="1"/>
</dbReference>
<sequence length="728" mass="82184">MNLYNLLFPLVLFWQFHLASAYKFLRSNTLLTCMENSQFTSTLFDVYYYPHNSTAVFTVDGSSSLTGNLKAQYELVVYGLSVYTGSLKLCSLNVKTLCPITSGHINIEGSYSVGTDLTDQIPSVAYSIPDLDAYVLVKIYDADDTSMETPLACIKAEVTNGKTVQTRYAGWPIACISGFGLIVSSFVSIMGHSTTAAHIASNAASLFIYFQNLAIMAMMGVARVPPIAASWAQNFMWSLGIIKTSFMQDIIYWYVQSTGGTVSSVLTNKDIISISVQKKLKFFKRAITAASSTDDTLDDPSLYYTDEYNLTSKTLVLRGVQRVSYLANIEISNLFMTGIIFFLFIGFVLIFLISIFKGFCEILIRSGTLKEHRFANFRANWYLVIKGSIYRYFDITFSTIVLLCCWEFTQNNSSGCLAFAIIIFGCIMILMGFATIRIFLEGLKSISQFKNPAYLLFGNDKFYFKYGFLYTQYLAKRYYWVIINFAYLFIRALLIAVLQNQGKVCAVIIFAIEIIHTAIIIVFRPYMDKRTNIFNIFIAVINLVNSVFFLFYSNVFKQKPVVSSVAAVVYFVMNAVFALILLIFTIVTCTIALLHKNPDVRYQTVKDDRTAFMTFETKNQDDDVELAALGATAMAGQDRSSYGNNEKTMLTTEQYKNNLDSKSHLEPYNPNFSKDSGLGNYRTDRVNPFENDDEISYNGSSTSDSYDRQNPFGNRNATRSGDEPRRYL</sequence>
<organism evidence="12 13">
    <name type="scientific">Pichia kudriavzevii</name>
    <name type="common">Yeast</name>
    <name type="synonym">Issatchenkia orientalis</name>
    <dbReference type="NCBI Taxonomy" id="4909"/>
    <lineage>
        <taxon>Eukaryota</taxon>
        <taxon>Fungi</taxon>
        <taxon>Dikarya</taxon>
        <taxon>Ascomycota</taxon>
        <taxon>Saccharomycotina</taxon>
        <taxon>Pichiomycetes</taxon>
        <taxon>Pichiales</taxon>
        <taxon>Pichiaceae</taxon>
        <taxon>Pichia</taxon>
    </lineage>
</organism>
<dbReference type="GO" id="GO:0016020">
    <property type="term" value="C:membrane"/>
    <property type="evidence" value="ECO:0007669"/>
    <property type="project" value="UniProtKB-SubCell"/>
</dbReference>
<evidence type="ECO:0000313" key="12">
    <source>
        <dbReference type="EMBL" id="ONH75845.1"/>
    </source>
</evidence>
<accession>A0A1V2LQ31</accession>
<dbReference type="EMBL" id="MQVM01000005">
    <property type="protein sequence ID" value="ONH75845.1"/>
    <property type="molecule type" value="Genomic_DNA"/>
</dbReference>
<keyword evidence="3 8" id="KW-0812">Transmembrane</keyword>
<proteinExistence type="inferred from homology"/>
<dbReference type="STRING" id="4909.A0A1V2LQ31"/>
<feature type="transmembrane region" description="Helical" evidence="8">
    <location>
        <begin position="168"/>
        <end position="191"/>
    </location>
</feature>
<feature type="transmembrane region" description="Helical" evidence="8">
    <location>
        <begin position="478"/>
        <end position="498"/>
    </location>
</feature>
<evidence type="ECO:0000256" key="7">
    <source>
        <dbReference type="SAM" id="MobiDB-lite"/>
    </source>
</evidence>
<evidence type="ECO:0000256" key="5">
    <source>
        <dbReference type="ARBA" id="ARBA00022989"/>
    </source>
</evidence>
<dbReference type="InterPro" id="IPR040241">
    <property type="entry name" value="TRP_Flc/Pkd2-like"/>
</dbReference>
<gene>
    <name evidence="12" type="ORF">BOH78_1492</name>
    <name evidence="11" type="ORF">C5L36_0C06780</name>
</gene>
<dbReference type="Proteomes" id="UP000249293">
    <property type="component" value="Chromosome 3"/>
</dbReference>
<keyword evidence="4 9" id="KW-0732">Signal</keyword>
<feature type="region of interest" description="Disordered" evidence="7">
    <location>
        <begin position="659"/>
        <end position="728"/>
    </location>
</feature>
<dbReference type="PANTHER" id="PTHR31145:SF2">
    <property type="entry name" value="FLAVIN CARRIER PROTEIN 2"/>
    <property type="match status" value="1"/>
</dbReference>
<dbReference type="GO" id="GO:0009272">
    <property type="term" value="P:fungal-type cell wall biogenesis"/>
    <property type="evidence" value="ECO:0007669"/>
    <property type="project" value="TreeGrafter"/>
</dbReference>
<evidence type="ECO:0000259" key="10">
    <source>
        <dbReference type="SMART" id="SM01320"/>
    </source>
</evidence>
<feature type="transmembrane region" description="Helical" evidence="8">
    <location>
        <begin position="203"/>
        <end position="223"/>
    </location>
</feature>
<evidence type="ECO:0000256" key="3">
    <source>
        <dbReference type="ARBA" id="ARBA00022692"/>
    </source>
</evidence>
<dbReference type="SMART" id="SM01320">
    <property type="entry name" value="TRP_N"/>
    <property type="match status" value="1"/>
</dbReference>
<feature type="transmembrane region" description="Helical" evidence="8">
    <location>
        <begin position="334"/>
        <end position="356"/>
    </location>
</feature>
<feature type="transmembrane region" description="Helical" evidence="8">
    <location>
        <begin position="567"/>
        <end position="594"/>
    </location>
</feature>
<dbReference type="EMBL" id="CP028775">
    <property type="protein sequence ID" value="AWU76758.1"/>
    <property type="molecule type" value="Genomic_DNA"/>
</dbReference>
<dbReference type="VEuPathDB" id="FungiDB:C5L36_0C06780"/>